<protein>
    <submittedName>
        <fullName evidence="2">Uncharacterized protein</fullName>
    </submittedName>
</protein>
<evidence type="ECO:0000313" key="3">
    <source>
        <dbReference type="Proteomes" id="UP000029278"/>
    </source>
</evidence>
<dbReference type="RefSeq" id="WP_036626659.1">
    <property type="nucleotide sequence ID" value="NZ_BGML01000007.1"/>
</dbReference>
<proteinExistence type="predicted"/>
<accession>A0A090ZLK8</accession>
<keyword evidence="1" id="KW-0472">Membrane</keyword>
<keyword evidence="1" id="KW-0812">Transmembrane</keyword>
<feature type="transmembrane region" description="Helical" evidence="1">
    <location>
        <begin position="85"/>
        <end position="103"/>
    </location>
</feature>
<dbReference type="AlphaFoldDB" id="A0A090ZLK8"/>
<sequence>MNKKKTVILHPPLKTKYAYEKLRCCKYCQSYTALNEEKCTACGKTGLIPVTEKARQAARRAQHNDLLLGLFLTLLAILFSQTLQLMAISAAAGIMLLGLLYFVHRKTLHSRISIKLNELFHRDRDTIAAGLVRNLETAVAQEDEGRSYEMMREVARIVQNDHIRKLQLILLQSFVLRKDMDLELTPLLLEDFDSDLAAYIGELAKIKRELIKDKAFQYVIKYERQILDMERGEDILAGVAGAAVRLKRYVLAYSDFIARYARKLPKDRFLRLFRMIADSPDLDWGELMAETARIHKEKYQWDADFQQIKPRSAAYDG</sequence>
<feature type="transmembrane region" description="Helical" evidence="1">
    <location>
        <begin position="63"/>
        <end position="79"/>
    </location>
</feature>
<dbReference type="PATRIC" id="fig|44252.3.peg.554"/>
<comment type="caution">
    <text evidence="2">The sequence shown here is derived from an EMBL/GenBank/DDBJ whole genome shotgun (WGS) entry which is preliminary data.</text>
</comment>
<dbReference type="HOGENOM" id="CLU_890941_0_0_9"/>
<gene>
    <name evidence="2" type="ORF">DJ90_3747</name>
</gene>
<dbReference type="Proteomes" id="UP000029278">
    <property type="component" value="Unassembled WGS sequence"/>
</dbReference>
<evidence type="ECO:0000313" key="2">
    <source>
        <dbReference type="EMBL" id="KFN11502.1"/>
    </source>
</evidence>
<reference evidence="2 3" key="1">
    <citation type="submission" date="2014-04" db="EMBL/GenBank/DDBJ databases">
        <authorList>
            <person name="Bishop-Lilly K.A."/>
            <person name="Broomall S.M."/>
            <person name="Chain P.S."/>
            <person name="Chertkov O."/>
            <person name="Coyne S.R."/>
            <person name="Daligault H.E."/>
            <person name="Davenport K.W."/>
            <person name="Erkkila T."/>
            <person name="Frey K.G."/>
            <person name="Gibbons H.S."/>
            <person name="Gu W."/>
            <person name="Jaissle J."/>
            <person name="Johnson S.L."/>
            <person name="Koroleva G.I."/>
            <person name="Ladner J.T."/>
            <person name="Lo C.-C."/>
            <person name="Minogue T.D."/>
            <person name="Munk C."/>
            <person name="Palacios G.F."/>
            <person name="Redden C.L."/>
            <person name="Rosenzweig C.N."/>
            <person name="Scholz M.B."/>
            <person name="Teshima H."/>
            <person name="Xu Y."/>
        </authorList>
    </citation>
    <scope>NUCLEOTIDE SEQUENCE [LARGE SCALE GENOMIC DNA]</scope>
    <source>
        <strain evidence="2 3">8244</strain>
    </source>
</reference>
<keyword evidence="1" id="KW-1133">Transmembrane helix</keyword>
<dbReference type="EMBL" id="JMQA01000008">
    <property type="protein sequence ID" value="KFN11502.1"/>
    <property type="molecule type" value="Genomic_DNA"/>
</dbReference>
<organism evidence="2 3">
    <name type="scientific">Paenibacillus macerans</name>
    <name type="common">Bacillus macerans</name>
    <dbReference type="NCBI Taxonomy" id="44252"/>
    <lineage>
        <taxon>Bacteria</taxon>
        <taxon>Bacillati</taxon>
        <taxon>Bacillota</taxon>
        <taxon>Bacilli</taxon>
        <taxon>Bacillales</taxon>
        <taxon>Paenibacillaceae</taxon>
        <taxon>Paenibacillus</taxon>
    </lineage>
</organism>
<keyword evidence="3" id="KW-1185">Reference proteome</keyword>
<dbReference type="STRING" id="44252.DJ90_3747"/>
<evidence type="ECO:0000256" key="1">
    <source>
        <dbReference type="SAM" id="Phobius"/>
    </source>
</evidence>
<dbReference type="GeneID" id="77009934"/>
<name>A0A090ZLK8_PAEMA</name>